<dbReference type="AlphaFoldDB" id="A0A8H7I642"/>
<evidence type="ECO:0000259" key="1">
    <source>
        <dbReference type="PROSITE" id="PS51752"/>
    </source>
</evidence>
<gene>
    <name evidence="2" type="ORF">RHS01_09113</name>
</gene>
<organism evidence="2 3">
    <name type="scientific">Rhizoctonia solani</name>
    <dbReference type="NCBI Taxonomy" id="456999"/>
    <lineage>
        <taxon>Eukaryota</taxon>
        <taxon>Fungi</taxon>
        <taxon>Dikarya</taxon>
        <taxon>Basidiomycota</taxon>
        <taxon>Agaricomycotina</taxon>
        <taxon>Agaricomycetes</taxon>
        <taxon>Cantharellales</taxon>
        <taxon>Ceratobasidiaceae</taxon>
        <taxon>Rhizoctonia</taxon>
    </lineage>
</organism>
<dbReference type="Gene3D" id="2.100.10.30">
    <property type="entry name" value="Jacalin-like lectin domain"/>
    <property type="match status" value="3"/>
</dbReference>
<name>A0A8H7I642_9AGAM</name>
<dbReference type="InterPro" id="IPR001229">
    <property type="entry name" value="Jacalin-like_lectin_dom"/>
</dbReference>
<dbReference type="Pfam" id="PF01419">
    <property type="entry name" value="Jacalin"/>
    <property type="match status" value="3"/>
</dbReference>
<dbReference type="InterPro" id="IPR054586">
    <property type="entry name" value="MACPF_1_fungal"/>
</dbReference>
<dbReference type="InterPro" id="IPR036404">
    <property type="entry name" value="Jacalin-like_lectin_dom_sf"/>
</dbReference>
<dbReference type="SMART" id="SM00915">
    <property type="entry name" value="Jacalin"/>
    <property type="match status" value="1"/>
</dbReference>
<protein>
    <recommendedName>
        <fullName evidence="1">Jacalin-type lectin domain-containing protein</fullName>
    </recommendedName>
</protein>
<dbReference type="PROSITE" id="PS51752">
    <property type="entry name" value="JACALIN_LECTIN"/>
    <property type="match status" value="1"/>
</dbReference>
<reference evidence="2" key="1">
    <citation type="submission" date="2020-09" db="EMBL/GenBank/DDBJ databases">
        <title>Comparative genome analyses of four rice-infecting Rhizoctonia solani isolates reveal extensive enrichment of homogalacturonan modification genes.</title>
        <authorList>
            <person name="Lee D.-Y."/>
            <person name="Jeon J."/>
            <person name="Kim K.-T."/>
            <person name="Cheong K."/>
            <person name="Song H."/>
            <person name="Choi G."/>
            <person name="Ko J."/>
            <person name="Opiyo S.O."/>
            <person name="Zuo S."/>
            <person name="Madhav S."/>
            <person name="Lee Y.-H."/>
            <person name="Wang G.-L."/>
        </authorList>
    </citation>
    <scope>NUCLEOTIDE SEQUENCE</scope>
    <source>
        <strain evidence="2">AG1-IA B2</strain>
    </source>
</reference>
<dbReference type="Proteomes" id="UP000614334">
    <property type="component" value="Unassembled WGS sequence"/>
</dbReference>
<dbReference type="PANTHER" id="PTHR46506">
    <property type="entry name" value="OS05G0143600 PROTEIN"/>
    <property type="match status" value="1"/>
</dbReference>
<sequence length="792" mass="88549">MDFMQASPLTWRQIRITKVAPTIELLPPKIQERLLELYAKRLSYVPAITIGPGDSSSKTYEDTPHATKQISSVTVYTSDWIRSMRFTYADKTCSIKHEGTEGYGAVHEFKLVEGEYITEMIIWHSQQQYIGGLQFITNLGRCSPHLGGARLKVPKECDVFSDYYGSKDGRPFNDRIVVRNSDIAISQIEVWSAGVIDSIQHTPQQFTYVDSKNKAGSRILSDRHGGMGGSKKAPFVLGSGEHIFGISGRHDNSRITQLTFITNRGRTSDVFGVGQSTGESQSFSVSSPEDHEGNRMRLQYICGKCTTYRDVKSAILPLPTPRQPGLCGFRVDSMDEPQVSARQVATYANGAMPFIQEVNSVHTELIATHDQRTANYVHHGWSIDAVETVSPWILSRIDAKNRLSEKGKWMTRRTLARRLRVQVMVEDLSPVPEFARAIIEALEKPSLYKRFRAVYLAMSRWGDVVPLEIEMGSSLTLTDTEVNFDQLPKTNVYNSLTHLSTIKTARISRYGGATSAGWEDGRWIIMDVAPTSEWQTIKIVAVAPIFSLLADDIQVQITNLYNERLSYVPPLTINPIRWQCQIHDDTSNASKTISRIITHSSDNIDRFEVDYLGDAIPQLDKDEANKHTFTLTHGEHIVEILASGDDDGLRGVQFITNKGRCSAIYGTLEGVPTIARSKGGILAGLSVTSKVHPTRGYLATSFRGIWRHDLIPHAPKENDVFSEYFGARTHHGSGFNDRALVGNSSTMCISRVEFWAGVEIDSIQIQLARRITREKYVRHVTVGSAGLAPHWI</sequence>
<accession>A0A8H7I642</accession>
<dbReference type="EMBL" id="JACYCF010000019">
    <property type="protein sequence ID" value="KAF8750855.1"/>
    <property type="molecule type" value="Genomic_DNA"/>
</dbReference>
<dbReference type="Pfam" id="PF22693">
    <property type="entry name" value="MACPF_1"/>
    <property type="match status" value="1"/>
</dbReference>
<comment type="caution">
    <text evidence="2">The sequence shown here is derived from an EMBL/GenBank/DDBJ whole genome shotgun (WGS) entry which is preliminary data.</text>
</comment>
<proteinExistence type="predicted"/>
<dbReference type="SUPFAM" id="SSF51101">
    <property type="entry name" value="Mannose-binding lectins"/>
    <property type="match status" value="3"/>
</dbReference>
<feature type="domain" description="Jacalin-type lectin" evidence="1">
    <location>
        <begin position="158"/>
        <end position="318"/>
    </location>
</feature>
<evidence type="ECO:0000313" key="3">
    <source>
        <dbReference type="Proteomes" id="UP000614334"/>
    </source>
</evidence>
<evidence type="ECO:0000313" key="2">
    <source>
        <dbReference type="EMBL" id="KAF8750855.1"/>
    </source>
</evidence>